<dbReference type="Pfam" id="PF01597">
    <property type="entry name" value="GCV_H"/>
    <property type="match status" value="1"/>
</dbReference>
<dbReference type="NCBIfam" id="NF002270">
    <property type="entry name" value="PRK01202.1"/>
    <property type="match status" value="1"/>
</dbReference>
<name>A0AA35T5R7_GEOBA</name>
<dbReference type="InterPro" id="IPR002930">
    <property type="entry name" value="GCV_H"/>
</dbReference>
<proteinExistence type="inferred from homology"/>
<dbReference type="AlphaFoldDB" id="A0AA35T5R7"/>
<accession>A0AA35T5R7</accession>
<dbReference type="SUPFAM" id="SSF51230">
    <property type="entry name" value="Single hybrid motif"/>
    <property type="match status" value="1"/>
</dbReference>
<dbReference type="PROSITE" id="PS50968">
    <property type="entry name" value="BIOTINYL_LIPOYL"/>
    <property type="match status" value="1"/>
</dbReference>
<dbReference type="EMBL" id="CASHTH010003251">
    <property type="protein sequence ID" value="CAI8042275.1"/>
    <property type="molecule type" value="Genomic_DNA"/>
</dbReference>
<dbReference type="InterPro" id="IPR049315">
    <property type="entry name" value="GDC-P_N"/>
</dbReference>
<evidence type="ECO:0000259" key="7">
    <source>
        <dbReference type="PROSITE" id="PS50968"/>
    </source>
</evidence>
<dbReference type="GO" id="GO:0004375">
    <property type="term" value="F:glycine dehydrogenase (decarboxylating) activity"/>
    <property type="evidence" value="ECO:0007669"/>
    <property type="project" value="InterPro"/>
</dbReference>
<dbReference type="InterPro" id="IPR023010">
    <property type="entry name" value="GcvPA"/>
</dbReference>
<evidence type="ECO:0000256" key="1">
    <source>
        <dbReference type="ARBA" id="ARBA00001938"/>
    </source>
</evidence>
<dbReference type="InterPro" id="IPR033753">
    <property type="entry name" value="GCV_H/Fam206"/>
</dbReference>
<evidence type="ECO:0000256" key="5">
    <source>
        <dbReference type="ARBA" id="ARBA00023002"/>
    </source>
</evidence>
<dbReference type="GO" id="GO:0009116">
    <property type="term" value="P:nucleoside metabolic process"/>
    <property type="evidence" value="ECO:0007669"/>
    <property type="project" value="InterPro"/>
</dbReference>
<comment type="similarity">
    <text evidence="2">Belongs to the GcvH family.</text>
</comment>
<dbReference type="Gene3D" id="2.40.50.100">
    <property type="match status" value="1"/>
</dbReference>
<dbReference type="Gene3D" id="3.40.640.10">
    <property type="entry name" value="Type I PLP-dependent aspartate aminotransferase-like (Major domain)"/>
    <property type="match status" value="1"/>
</dbReference>
<evidence type="ECO:0000313" key="8">
    <source>
        <dbReference type="EMBL" id="CAI8042275.1"/>
    </source>
</evidence>
<protein>
    <recommendedName>
        <fullName evidence="3">Glycine cleavage system H protein, mitochondrial</fullName>
    </recommendedName>
</protein>
<dbReference type="HAMAP" id="MF_00272">
    <property type="entry name" value="GcvH"/>
    <property type="match status" value="1"/>
</dbReference>
<dbReference type="InterPro" id="IPR015421">
    <property type="entry name" value="PyrdxlP-dep_Trfase_major"/>
</dbReference>
<keyword evidence="9" id="KW-1185">Reference proteome</keyword>
<dbReference type="InterPro" id="IPR011053">
    <property type="entry name" value="Single_hybrid_motif"/>
</dbReference>
<evidence type="ECO:0000256" key="3">
    <source>
        <dbReference type="ARBA" id="ARBA00018130"/>
    </source>
</evidence>
<dbReference type="CDD" id="cd06848">
    <property type="entry name" value="GCS_H"/>
    <property type="match status" value="1"/>
</dbReference>
<dbReference type="InterPro" id="IPR000089">
    <property type="entry name" value="Biotin_lipoyl"/>
</dbReference>
<evidence type="ECO:0000256" key="6">
    <source>
        <dbReference type="PIRSR" id="PIRSR617453-50"/>
    </source>
</evidence>
<reference evidence="8" key="1">
    <citation type="submission" date="2023-03" db="EMBL/GenBank/DDBJ databases">
        <authorList>
            <person name="Steffen K."/>
            <person name="Cardenas P."/>
        </authorList>
    </citation>
    <scope>NUCLEOTIDE SEQUENCE</scope>
</reference>
<evidence type="ECO:0000313" key="9">
    <source>
        <dbReference type="Proteomes" id="UP001174909"/>
    </source>
</evidence>
<dbReference type="InterPro" id="IPR017453">
    <property type="entry name" value="GCV_H_sub"/>
</dbReference>
<organism evidence="8 9">
    <name type="scientific">Geodia barretti</name>
    <name type="common">Barrett's horny sponge</name>
    <dbReference type="NCBI Taxonomy" id="519541"/>
    <lineage>
        <taxon>Eukaryota</taxon>
        <taxon>Metazoa</taxon>
        <taxon>Porifera</taxon>
        <taxon>Demospongiae</taxon>
        <taxon>Heteroscleromorpha</taxon>
        <taxon>Tetractinellida</taxon>
        <taxon>Astrophorina</taxon>
        <taxon>Geodiidae</taxon>
        <taxon>Geodia</taxon>
    </lineage>
</organism>
<dbReference type="InterPro" id="IPR015424">
    <property type="entry name" value="PyrdxlP-dep_Trfase"/>
</dbReference>
<feature type="non-terminal residue" evidence="8">
    <location>
        <position position="1"/>
    </location>
</feature>
<dbReference type="InterPro" id="IPR015422">
    <property type="entry name" value="PyrdxlP-dep_Trfase_small"/>
</dbReference>
<dbReference type="GO" id="GO:0005960">
    <property type="term" value="C:glycine cleavage complex"/>
    <property type="evidence" value="ECO:0007669"/>
    <property type="project" value="InterPro"/>
</dbReference>
<dbReference type="Gene3D" id="3.90.1150.10">
    <property type="entry name" value="Aspartate Aminotransferase, domain 1"/>
    <property type="match status" value="1"/>
</dbReference>
<sequence length="507" mass="55967">SEVSGKLNPTDRKYTSEHEWVKIEEGSLALAGITEYAQDQLGDIVYFDLPQPGSTGTHLKKMGEVESVKAVSDLFSPITGEVVEVNQRLRDHPELANEDPLGEGWLLRVSVNDLSELDQLMSAEEYGSYISAELFHDIPEVYRDPPLNLPGPTSELEVQRELAALASRNRPLNSGPSFLGAGSYNHFIPSVVKALMTRGEFLTAYTPYQAEASQGTLQVIYEFQTLISNLYGMEVANAGMYDGATSLAEGVLMACRVTRRNRVAVSDSLSPIYRQVIETYCQAQGIQIFTVSLSDSLSLDDQTASLVVQYPNFYGYIEDMGALAAAAHSQGALFVVSADPTAMGCSEIPRTLRCGHSNRGGSTFGDPAELWRPSLIRWVATKHEYIRQMPSRLSGRTVDSQGRTGYVLTLQTREQHIRRERATSNICTNEALYALASTIYLAALDWREQGHFQVVDGAECAWSGWVDIARFGRAAPTVAGPVAAPDRLELPREYPEARKWCRDGHRN</sequence>
<gene>
    <name evidence="8" type="ORF">GBAR_LOCUS23489</name>
</gene>
<dbReference type="Proteomes" id="UP001174909">
    <property type="component" value="Unassembled WGS sequence"/>
</dbReference>
<dbReference type="Pfam" id="PF02347">
    <property type="entry name" value="GDC-P"/>
    <property type="match status" value="1"/>
</dbReference>
<keyword evidence="5" id="KW-0560">Oxidoreductase</keyword>
<keyword evidence="4 6" id="KW-0450">Lipoyl</keyword>
<dbReference type="PANTHER" id="PTHR42806">
    <property type="entry name" value="GLYCINE CLEAVAGE SYSTEM P-PROTEIN"/>
    <property type="match status" value="1"/>
</dbReference>
<dbReference type="SUPFAM" id="SSF53383">
    <property type="entry name" value="PLP-dependent transferases"/>
    <property type="match status" value="1"/>
</dbReference>
<comment type="cofactor">
    <cofactor evidence="1">
        <name>(R)-lipoate</name>
        <dbReference type="ChEBI" id="CHEBI:83088"/>
    </cofactor>
</comment>
<comment type="caution">
    <text evidence="8">The sequence shown here is derived from an EMBL/GenBank/DDBJ whole genome shotgun (WGS) entry which is preliminary data.</text>
</comment>
<evidence type="ECO:0000256" key="2">
    <source>
        <dbReference type="ARBA" id="ARBA00009249"/>
    </source>
</evidence>
<evidence type="ECO:0000256" key="4">
    <source>
        <dbReference type="ARBA" id="ARBA00022823"/>
    </source>
</evidence>
<feature type="domain" description="Lipoyl-binding" evidence="7">
    <location>
        <begin position="28"/>
        <end position="110"/>
    </location>
</feature>
<feature type="modified residue" description="N6-lipoyllysine" evidence="6">
    <location>
        <position position="69"/>
    </location>
</feature>
<dbReference type="NCBIfam" id="TIGR00527">
    <property type="entry name" value="gcvH"/>
    <property type="match status" value="1"/>
</dbReference>
<dbReference type="PANTHER" id="PTHR42806:SF1">
    <property type="entry name" value="GLYCINE DEHYDROGENASE (DECARBOXYLATING)"/>
    <property type="match status" value="1"/>
</dbReference>
<dbReference type="GO" id="GO:0019464">
    <property type="term" value="P:glycine decarboxylation via glycine cleavage system"/>
    <property type="evidence" value="ECO:0007669"/>
    <property type="project" value="InterPro"/>
</dbReference>
<dbReference type="NCBIfam" id="NF001696">
    <property type="entry name" value="PRK00451.1"/>
    <property type="match status" value="1"/>
</dbReference>